<evidence type="ECO:0000313" key="7">
    <source>
        <dbReference type="EMBL" id="KAG7374394.1"/>
    </source>
</evidence>
<dbReference type="GO" id="GO:0005634">
    <property type="term" value="C:nucleus"/>
    <property type="evidence" value="ECO:0007669"/>
    <property type="project" value="TreeGrafter"/>
</dbReference>
<proteinExistence type="predicted"/>
<evidence type="ECO:0000256" key="2">
    <source>
        <dbReference type="ARBA" id="ARBA00022964"/>
    </source>
</evidence>
<organism evidence="7 8">
    <name type="scientific">Nitzschia inconspicua</name>
    <dbReference type="NCBI Taxonomy" id="303405"/>
    <lineage>
        <taxon>Eukaryota</taxon>
        <taxon>Sar</taxon>
        <taxon>Stramenopiles</taxon>
        <taxon>Ochrophyta</taxon>
        <taxon>Bacillariophyta</taxon>
        <taxon>Bacillariophyceae</taxon>
        <taxon>Bacillariophycidae</taxon>
        <taxon>Bacillariales</taxon>
        <taxon>Bacillariaceae</taxon>
        <taxon>Nitzschia</taxon>
    </lineage>
</organism>
<dbReference type="InterPro" id="IPR006620">
    <property type="entry name" value="Pro_4_hyd_alph"/>
</dbReference>
<feature type="repeat" description="ANK" evidence="4">
    <location>
        <begin position="405"/>
        <end position="437"/>
    </location>
</feature>
<feature type="region of interest" description="Disordered" evidence="5">
    <location>
        <begin position="1"/>
        <end position="20"/>
    </location>
</feature>
<evidence type="ECO:0000313" key="8">
    <source>
        <dbReference type="Proteomes" id="UP000693970"/>
    </source>
</evidence>
<dbReference type="InterPro" id="IPR002110">
    <property type="entry name" value="Ankyrin_rpt"/>
</dbReference>
<keyword evidence="3" id="KW-0560">Oxidoreductase</keyword>
<reference evidence="7" key="2">
    <citation type="submission" date="2021-04" db="EMBL/GenBank/DDBJ databases">
        <authorList>
            <person name="Podell S."/>
        </authorList>
    </citation>
    <scope>NUCLEOTIDE SEQUENCE</scope>
    <source>
        <strain evidence="7">Hildebrandi</strain>
    </source>
</reference>
<dbReference type="OrthoDB" id="539213at2759"/>
<dbReference type="Pfam" id="PF12796">
    <property type="entry name" value="Ank_2"/>
    <property type="match status" value="1"/>
</dbReference>
<dbReference type="PANTHER" id="PTHR24183:SF1">
    <property type="entry name" value="FIBRONECTIN TYPE 3 AND ANKYRIN REPEAT DOMAINS PROTEIN 1"/>
    <property type="match status" value="1"/>
</dbReference>
<dbReference type="GO" id="GO:0051213">
    <property type="term" value="F:dioxygenase activity"/>
    <property type="evidence" value="ECO:0007669"/>
    <property type="project" value="UniProtKB-KW"/>
</dbReference>
<dbReference type="GO" id="GO:0016705">
    <property type="term" value="F:oxidoreductase activity, acting on paired donors, with incorporation or reduction of molecular oxygen"/>
    <property type="evidence" value="ECO:0007669"/>
    <property type="project" value="InterPro"/>
</dbReference>
<evidence type="ECO:0000256" key="4">
    <source>
        <dbReference type="PROSITE-ProRule" id="PRU00023"/>
    </source>
</evidence>
<evidence type="ECO:0000256" key="5">
    <source>
        <dbReference type="SAM" id="MobiDB-lite"/>
    </source>
</evidence>
<reference evidence="7" key="1">
    <citation type="journal article" date="2021" name="Sci. Rep.">
        <title>Diploid genomic architecture of Nitzschia inconspicua, an elite biomass production diatom.</title>
        <authorList>
            <person name="Oliver A."/>
            <person name="Podell S."/>
            <person name="Pinowska A."/>
            <person name="Traller J.C."/>
            <person name="Smith S.R."/>
            <person name="McClure R."/>
            <person name="Beliaev A."/>
            <person name="Bohutskyi P."/>
            <person name="Hill E.A."/>
            <person name="Rabines A."/>
            <person name="Zheng H."/>
            <person name="Allen L.Z."/>
            <person name="Kuo A."/>
            <person name="Grigoriev I.V."/>
            <person name="Allen A.E."/>
            <person name="Hazlebeck D."/>
            <person name="Allen E.E."/>
        </authorList>
    </citation>
    <scope>NUCLEOTIDE SEQUENCE</scope>
    <source>
        <strain evidence="7">Hildebrandi</strain>
    </source>
</reference>
<keyword evidence="8" id="KW-1185">Reference proteome</keyword>
<dbReference type="GO" id="GO:0031418">
    <property type="term" value="F:L-ascorbic acid binding"/>
    <property type="evidence" value="ECO:0007669"/>
    <property type="project" value="InterPro"/>
</dbReference>
<dbReference type="AlphaFoldDB" id="A0A9K3M5R2"/>
<name>A0A9K3M5R2_9STRA</name>
<dbReference type="PROSITE" id="PS50297">
    <property type="entry name" value="ANK_REP_REGION"/>
    <property type="match status" value="1"/>
</dbReference>
<feature type="domain" description="Prolyl 4-hydroxylase alpha subunit" evidence="6">
    <location>
        <begin position="509"/>
        <end position="701"/>
    </location>
</feature>
<comment type="cofactor">
    <cofactor evidence="1">
        <name>L-ascorbate</name>
        <dbReference type="ChEBI" id="CHEBI:38290"/>
    </cofactor>
</comment>
<gene>
    <name evidence="7" type="ORF">IV203_013489</name>
</gene>
<accession>A0A9K3M5R2</accession>
<dbReference type="SMART" id="SM00702">
    <property type="entry name" value="P4Hc"/>
    <property type="match status" value="1"/>
</dbReference>
<protein>
    <submittedName>
        <fullName evidence="7">Ankyrin domain containing protein</fullName>
    </submittedName>
</protein>
<dbReference type="SMART" id="SM00248">
    <property type="entry name" value="ANK"/>
    <property type="match status" value="3"/>
</dbReference>
<evidence type="ECO:0000256" key="1">
    <source>
        <dbReference type="ARBA" id="ARBA00001961"/>
    </source>
</evidence>
<sequence length="705" mass="80033">MSDEINAKQPGRDCWRSARERDRRKSRHHIRARLDGANIDGTAKADGRELPWVLTFNSSVQRIPIVSEYLRHVMKGNRSKFSTTFVDRHFDLLSRPHDIHVYLWNDAVMHEQLVQLFLSWFGHEKADILWKYLERLYTFTFYEFATWCGKFSIVSALLHGGINPCIRSGHAMDFKYESDYCANAHELYKLGQQVLRRFFDRFPLRLSTYIVTRVVEMRQNAATVPSSTIATIDSISNRCFACPCCDQTVPLFYRLRFLPCQHEFCEPCFWKDMLQTIDSPDKHAAPDVLSCIQCGAFVGPVEMLPDTEKKCWQDLTPNERRLESLHRLHLLPATQQTLKSFKGKKKRASEQDHIAPNWQQAILPSLGSTQDVRMDKFFGSVEMNAIPYVSACLQAGVNVDWVNEYGQTALYIAVWRGYMDMIELLLEFGSDTTIVANGGSTVVTFAEATGNTDILNLLCDHAKENNQAIKVLEHSSKDGMIKTVELGKRSNDSSRLTILIPEETNHPGAGSFMIDDAVSFELNQELLKLFESLPVDQNQKQKKNVYLCSERSYFCDAEGWVRESLEDSIRTTIHSLGGNLQLAARVYPHMRFLNYTKVGTVLAPHIDLCRVDPFGSSSSGQHDPVQHASQRSTHTFILYLTDCNVGGETCLLGDVMGEGRSLVLAKVAPRRGRLLLFPHAAPHEGLGVVDLPKLLLRGEVQFFNK</sequence>
<dbReference type="Proteomes" id="UP000693970">
    <property type="component" value="Unassembled WGS sequence"/>
</dbReference>
<feature type="compositionally biased region" description="Basic and acidic residues" evidence="5">
    <location>
        <begin position="10"/>
        <end position="20"/>
    </location>
</feature>
<evidence type="ECO:0000256" key="3">
    <source>
        <dbReference type="ARBA" id="ARBA00023002"/>
    </source>
</evidence>
<dbReference type="GO" id="GO:0005506">
    <property type="term" value="F:iron ion binding"/>
    <property type="evidence" value="ECO:0007669"/>
    <property type="project" value="InterPro"/>
</dbReference>
<dbReference type="PROSITE" id="PS50088">
    <property type="entry name" value="ANK_REPEAT"/>
    <property type="match status" value="1"/>
</dbReference>
<dbReference type="PANTHER" id="PTHR24183">
    <property type="entry name" value="FIBRONECTIN TYPE 3 AND ANKYRIN REPEAT DOMAINS PROTEIN 1"/>
    <property type="match status" value="1"/>
</dbReference>
<keyword evidence="4" id="KW-0040">ANK repeat</keyword>
<dbReference type="EMBL" id="JAGRRH010000001">
    <property type="protein sequence ID" value="KAG7374394.1"/>
    <property type="molecule type" value="Genomic_DNA"/>
</dbReference>
<evidence type="ECO:0000259" key="6">
    <source>
        <dbReference type="SMART" id="SM00702"/>
    </source>
</evidence>
<keyword evidence="2" id="KW-0223">Dioxygenase</keyword>
<comment type="caution">
    <text evidence="7">The sequence shown here is derived from an EMBL/GenBank/DDBJ whole genome shotgun (WGS) entry which is preliminary data.</text>
</comment>